<keyword evidence="1" id="KW-1133">Transmembrane helix</keyword>
<dbReference type="EMBL" id="JAOVQM010000011">
    <property type="protein sequence ID" value="MCV2232825.1"/>
    <property type="molecule type" value="Genomic_DNA"/>
</dbReference>
<keyword evidence="4" id="KW-1185">Reference proteome</keyword>
<comment type="caution">
    <text evidence="3">The sequence shown here is derived from an EMBL/GenBank/DDBJ whole genome shotgun (WGS) entry which is preliminary data.</text>
</comment>
<evidence type="ECO:0000313" key="4">
    <source>
        <dbReference type="Proteomes" id="UP001177160"/>
    </source>
</evidence>
<sequence length="72" mass="8055">MKFQKNVGSTDKLIRYVLSALLVVVGVLLLNQILWLSIALFVFALVLTLTALFSFCGLYTLFGINTCKLEKK</sequence>
<dbReference type="Proteomes" id="UP001177160">
    <property type="component" value="Unassembled WGS sequence"/>
</dbReference>
<feature type="transmembrane region" description="Helical" evidence="1">
    <location>
        <begin position="12"/>
        <end position="30"/>
    </location>
</feature>
<reference evidence="3" key="1">
    <citation type="submission" date="2022-09" db="EMBL/GenBank/DDBJ databases">
        <title>Novel Mycoplasma species identified in domestic and wild animals.</title>
        <authorList>
            <person name="Volokhov D.V."/>
            <person name="Furtak V.A."/>
            <person name="Zagorodnyaya T.A."/>
        </authorList>
    </citation>
    <scope>NUCLEOTIDE SEQUENCE</scope>
    <source>
        <strain evidence="3">Oakley</strain>
    </source>
</reference>
<feature type="transmembrane region" description="Helical" evidence="1">
    <location>
        <begin position="36"/>
        <end position="62"/>
    </location>
</feature>
<evidence type="ECO:0000259" key="2">
    <source>
        <dbReference type="Pfam" id="PF11127"/>
    </source>
</evidence>
<dbReference type="RefSeq" id="WP_263609014.1">
    <property type="nucleotide sequence ID" value="NZ_JAOVQM010000011.1"/>
</dbReference>
<evidence type="ECO:0000313" key="3">
    <source>
        <dbReference type="EMBL" id="MCV2232825.1"/>
    </source>
</evidence>
<organism evidence="3 4">
    <name type="scientific">Paracholeplasma manati</name>
    <dbReference type="NCBI Taxonomy" id="591373"/>
    <lineage>
        <taxon>Bacteria</taxon>
        <taxon>Bacillati</taxon>
        <taxon>Mycoplasmatota</taxon>
        <taxon>Mollicutes</taxon>
        <taxon>Acholeplasmatales</taxon>
        <taxon>Acholeplasmataceae</taxon>
        <taxon>Paracholeplasma</taxon>
    </lineage>
</organism>
<keyword evidence="1" id="KW-0472">Membrane</keyword>
<gene>
    <name evidence="3" type="ORF">N7548_08335</name>
</gene>
<dbReference type="Pfam" id="PF11127">
    <property type="entry name" value="YgaP-like_TM"/>
    <property type="match status" value="1"/>
</dbReference>
<evidence type="ECO:0000256" key="1">
    <source>
        <dbReference type="SAM" id="Phobius"/>
    </source>
</evidence>
<keyword evidence="1" id="KW-0812">Transmembrane</keyword>
<protein>
    <submittedName>
        <fullName evidence="3">DUF2892 domain-containing protein</fullName>
    </submittedName>
</protein>
<dbReference type="InterPro" id="IPR021309">
    <property type="entry name" value="YgaP-like_TM"/>
</dbReference>
<name>A0ABT2Y7X1_9MOLU</name>
<accession>A0ABT2Y7X1</accession>
<feature type="domain" description="Inner membrane protein YgaP-like transmembrane" evidence="2">
    <location>
        <begin position="4"/>
        <end position="69"/>
    </location>
</feature>
<proteinExistence type="predicted"/>